<dbReference type="InterPro" id="IPR031734">
    <property type="entry name" value="MBF2"/>
</dbReference>
<feature type="compositionally biased region" description="Basic and acidic residues" evidence="1">
    <location>
        <begin position="162"/>
        <end position="178"/>
    </location>
</feature>
<organism evidence="3 4">
    <name type="scientific">Operophtera brumata</name>
    <name type="common">Winter moth</name>
    <name type="synonym">Phalaena brumata</name>
    <dbReference type="NCBI Taxonomy" id="104452"/>
    <lineage>
        <taxon>Eukaryota</taxon>
        <taxon>Metazoa</taxon>
        <taxon>Ecdysozoa</taxon>
        <taxon>Arthropoda</taxon>
        <taxon>Hexapoda</taxon>
        <taxon>Insecta</taxon>
        <taxon>Pterygota</taxon>
        <taxon>Neoptera</taxon>
        <taxon>Endopterygota</taxon>
        <taxon>Lepidoptera</taxon>
        <taxon>Glossata</taxon>
        <taxon>Ditrysia</taxon>
        <taxon>Geometroidea</taxon>
        <taxon>Geometridae</taxon>
        <taxon>Larentiinae</taxon>
        <taxon>Operophtera</taxon>
    </lineage>
</organism>
<feature type="region of interest" description="Disordered" evidence="1">
    <location>
        <begin position="159"/>
        <end position="196"/>
    </location>
</feature>
<proteinExistence type="predicted"/>
<comment type="caution">
    <text evidence="3">The sequence shown here is derived from an EMBL/GenBank/DDBJ whole genome shotgun (WGS) entry which is preliminary data.</text>
</comment>
<feature type="compositionally biased region" description="Polar residues" evidence="1">
    <location>
        <begin position="140"/>
        <end position="152"/>
    </location>
</feature>
<evidence type="ECO:0000313" key="3">
    <source>
        <dbReference type="EMBL" id="KOB74444.1"/>
    </source>
</evidence>
<dbReference type="Proteomes" id="UP000037510">
    <property type="component" value="Unassembled WGS sequence"/>
</dbReference>
<evidence type="ECO:0000256" key="1">
    <source>
        <dbReference type="SAM" id="MobiDB-lite"/>
    </source>
</evidence>
<evidence type="ECO:0000313" key="4">
    <source>
        <dbReference type="Proteomes" id="UP000037510"/>
    </source>
</evidence>
<keyword evidence="2" id="KW-0732">Signal</keyword>
<dbReference type="EMBL" id="JTDY01001238">
    <property type="protein sequence ID" value="KOB74444.1"/>
    <property type="molecule type" value="Genomic_DNA"/>
</dbReference>
<gene>
    <name evidence="3" type="ORF">OBRU01_09129</name>
</gene>
<feature type="region of interest" description="Disordered" evidence="1">
    <location>
        <begin position="133"/>
        <end position="152"/>
    </location>
</feature>
<dbReference type="Pfam" id="PF15868">
    <property type="entry name" value="MBF2"/>
    <property type="match status" value="1"/>
</dbReference>
<protein>
    <submittedName>
        <fullName evidence="3">Immune-related Hdd1</fullName>
    </submittedName>
</protein>
<dbReference type="PROSITE" id="PS51257">
    <property type="entry name" value="PROKAR_LIPOPROTEIN"/>
    <property type="match status" value="1"/>
</dbReference>
<dbReference type="AlphaFoldDB" id="A0A0L7LGC9"/>
<evidence type="ECO:0000256" key="2">
    <source>
        <dbReference type="SAM" id="SignalP"/>
    </source>
</evidence>
<reference evidence="3 4" key="1">
    <citation type="journal article" date="2015" name="Genome Biol. Evol.">
        <title>The genome of winter moth (Operophtera brumata) provides a genomic perspective on sexual dimorphism and phenology.</title>
        <authorList>
            <person name="Derks M.F."/>
            <person name="Smit S."/>
            <person name="Salis L."/>
            <person name="Schijlen E."/>
            <person name="Bossers A."/>
            <person name="Mateman C."/>
            <person name="Pijl A.S."/>
            <person name="de Ridder D."/>
            <person name="Groenen M.A."/>
            <person name="Visser M.E."/>
            <person name="Megens H.J."/>
        </authorList>
    </citation>
    <scope>NUCLEOTIDE SEQUENCE [LARGE SCALE GENOMIC DNA]</scope>
    <source>
        <strain evidence="3">WM2013NL</strain>
        <tissue evidence="3">Head and thorax</tissue>
    </source>
</reference>
<name>A0A0L7LGC9_OPEBR</name>
<feature type="chain" id="PRO_5013380036" evidence="2">
    <location>
        <begin position="16"/>
        <end position="338"/>
    </location>
</feature>
<accession>A0A0L7LGC9</accession>
<feature type="signal peptide" evidence="2">
    <location>
        <begin position="1"/>
        <end position="15"/>
    </location>
</feature>
<dbReference type="OrthoDB" id="7409408at2759"/>
<sequence>MYKLIALALVAAVSCNDLIQGPTGGRKIYDANQEASPAIWKQKNEVTIKANDTEVISRIVITDLRPDKDGEAKIVNGGPGQNNVTVELKSPTILRGFSFHVEVYAAEDNGQQIAYPKTYPVESVVPEEVPVSTEQVPVSTEQMPVSTEQMPVSTGQIPVMENDTKVNPDTKKDSDKPVTEGTTTTEYHAKVQGKLEAPIMTDRKSRTAEDTTVVPTAQNVIENNTVMDTDVTSKGTPLKSYSLLSSSYPKLQDNEDQSKVTMVQDASYNANHPRLGMKDEFNKHGLKTNVNKDSYEEKAVPTTETIKTMAESHKTGSTAFRGISEELGQHVVFGIKRM</sequence>
<keyword evidence="4" id="KW-1185">Reference proteome</keyword>